<protein>
    <recommendedName>
        <fullName evidence="5">PDZ domain-containing protein</fullName>
    </recommendedName>
</protein>
<proteinExistence type="predicted"/>
<dbReference type="InterPro" id="IPR043545">
    <property type="entry name" value="GRIP1/2"/>
</dbReference>
<keyword evidence="7" id="KW-1185">Reference proteome</keyword>
<dbReference type="PROSITE" id="PS50106">
    <property type="entry name" value="PDZ"/>
    <property type="match status" value="2"/>
</dbReference>
<evidence type="ECO:0000256" key="4">
    <source>
        <dbReference type="SAM" id="MobiDB-lite"/>
    </source>
</evidence>
<evidence type="ECO:0000313" key="6">
    <source>
        <dbReference type="EMBL" id="CAG7688190.1"/>
    </source>
</evidence>
<dbReference type="GO" id="GO:0005737">
    <property type="term" value="C:cytoplasm"/>
    <property type="evidence" value="ECO:0007669"/>
    <property type="project" value="UniProtKB-SubCell"/>
</dbReference>
<evidence type="ECO:0000256" key="2">
    <source>
        <dbReference type="ARBA" id="ARBA00022490"/>
    </source>
</evidence>
<dbReference type="GO" id="GO:0098887">
    <property type="term" value="P:neurotransmitter receptor transport, endosome to postsynaptic membrane"/>
    <property type="evidence" value="ECO:0007669"/>
    <property type="project" value="TreeGrafter"/>
</dbReference>
<evidence type="ECO:0000259" key="5">
    <source>
        <dbReference type="PROSITE" id="PS50106"/>
    </source>
</evidence>
<comment type="subcellular location">
    <subcellularLocation>
        <location evidence="1">Cytoplasm</location>
    </subcellularLocation>
</comment>
<feature type="domain" description="PDZ" evidence="5">
    <location>
        <begin position="265"/>
        <end position="326"/>
    </location>
</feature>
<dbReference type="PANTHER" id="PTHR46227:SF2">
    <property type="entry name" value="FI03335P"/>
    <property type="match status" value="1"/>
</dbReference>
<name>A0A8J2NTL1_9HEXA</name>
<dbReference type="OrthoDB" id="75502at2759"/>
<dbReference type="SMART" id="SM00228">
    <property type="entry name" value="PDZ"/>
    <property type="match status" value="1"/>
</dbReference>
<dbReference type="AlphaFoldDB" id="A0A8J2NTL1"/>
<feature type="compositionally biased region" description="Polar residues" evidence="4">
    <location>
        <begin position="217"/>
        <end position="232"/>
    </location>
</feature>
<accession>A0A8J2NTL1</accession>
<dbReference type="InterPro" id="IPR001478">
    <property type="entry name" value="PDZ"/>
</dbReference>
<feature type="domain" description="PDZ" evidence="5">
    <location>
        <begin position="122"/>
        <end position="212"/>
    </location>
</feature>
<organism evidence="6 7">
    <name type="scientific">Allacma fusca</name>
    <dbReference type="NCBI Taxonomy" id="39272"/>
    <lineage>
        <taxon>Eukaryota</taxon>
        <taxon>Metazoa</taxon>
        <taxon>Ecdysozoa</taxon>
        <taxon>Arthropoda</taxon>
        <taxon>Hexapoda</taxon>
        <taxon>Collembola</taxon>
        <taxon>Symphypleona</taxon>
        <taxon>Sminthuridae</taxon>
        <taxon>Allacma</taxon>
    </lineage>
</organism>
<keyword evidence="3" id="KW-0677">Repeat</keyword>
<dbReference type="EMBL" id="CAJVCH010020039">
    <property type="protein sequence ID" value="CAG7688190.1"/>
    <property type="molecule type" value="Genomic_DNA"/>
</dbReference>
<evidence type="ECO:0000313" key="7">
    <source>
        <dbReference type="Proteomes" id="UP000708208"/>
    </source>
</evidence>
<dbReference type="Proteomes" id="UP000708208">
    <property type="component" value="Unassembled WGS sequence"/>
</dbReference>
<reference evidence="6" key="1">
    <citation type="submission" date="2021-06" db="EMBL/GenBank/DDBJ databases">
        <authorList>
            <person name="Hodson N. C."/>
            <person name="Mongue J. A."/>
            <person name="Jaron S. K."/>
        </authorList>
    </citation>
    <scope>NUCLEOTIDE SEQUENCE</scope>
</reference>
<gene>
    <name evidence="6" type="ORF">AFUS01_LOCUS3337</name>
</gene>
<sequence>MEYGSINRRIKNKHRIENDPRARRSFSTSNLSFKSNCSTSVGRRSLYVTLPKDLGANVGTDGRILSLKKGGPAHSSGVIQLGDFVRVYSRDVDESHPEHGMVTVHVTYGVLQIDSRPPCPLVIKVGNKSNTSLGIALMDTPDKRIKITSVQSGSLADRCGFLLPGDTLTSVEISPIENIPCSPYYTSFQIAQILRRISTTNSTITLTIIPSEETESSDNNSGSTMTLQESPMQQEQSLLRSGPFSRNKLENEAEFGAESNECVLSLCLWKDRLYEDWGFSLIDPEDEPDGMHDSKGAYVHQIRPGGPAFLSGLQPGDRFLQVMTIV</sequence>
<dbReference type="PANTHER" id="PTHR46227">
    <property type="entry name" value="GLUTAMATE RECEPTOR-INTERACTING PROTEIN GRIP"/>
    <property type="match status" value="1"/>
</dbReference>
<keyword evidence="2" id="KW-0963">Cytoplasm</keyword>
<feature type="region of interest" description="Disordered" evidence="4">
    <location>
        <begin position="213"/>
        <end position="232"/>
    </location>
</feature>
<evidence type="ECO:0000256" key="1">
    <source>
        <dbReference type="ARBA" id="ARBA00004496"/>
    </source>
</evidence>
<evidence type="ECO:0000256" key="3">
    <source>
        <dbReference type="ARBA" id="ARBA00022737"/>
    </source>
</evidence>
<comment type="caution">
    <text evidence="6">The sequence shown here is derived from an EMBL/GenBank/DDBJ whole genome shotgun (WGS) entry which is preliminary data.</text>
</comment>